<dbReference type="RefSeq" id="WP_315735953.1">
    <property type="nucleotide sequence ID" value="NZ_JAVYII010000011.1"/>
</dbReference>
<accession>A0ABU3Q1D6</accession>
<dbReference type="PANTHER" id="PTHR28255">
    <property type="match status" value="1"/>
</dbReference>
<protein>
    <submittedName>
        <fullName evidence="1">Heme-degrading domain-containing protein</fullName>
    </submittedName>
</protein>
<dbReference type="InterPro" id="IPR038084">
    <property type="entry name" value="PduO/GlcC-like_sf"/>
</dbReference>
<evidence type="ECO:0000313" key="2">
    <source>
        <dbReference type="Proteomes" id="UP001268542"/>
    </source>
</evidence>
<comment type="caution">
    <text evidence="1">The sequence shown here is derived from an EMBL/GenBank/DDBJ whole genome shotgun (WGS) entry which is preliminary data.</text>
</comment>
<organism evidence="1 2">
    <name type="scientific">Nocardioides imazamoxiresistens</name>
    <dbReference type="NCBI Taxonomy" id="3231893"/>
    <lineage>
        <taxon>Bacteria</taxon>
        <taxon>Bacillati</taxon>
        <taxon>Actinomycetota</taxon>
        <taxon>Actinomycetes</taxon>
        <taxon>Propionibacteriales</taxon>
        <taxon>Nocardioidaceae</taxon>
        <taxon>Nocardioides</taxon>
    </lineage>
</organism>
<proteinExistence type="predicted"/>
<dbReference type="SUPFAM" id="SSF143744">
    <property type="entry name" value="GlcG-like"/>
    <property type="match status" value="1"/>
</dbReference>
<reference evidence="1 2" key="1">
    <citation type="submission" date="2023-08" db="EMBL/GenBank/DDBJ databases">
        <title>Nocardioides seae sp. nov., a bacterium isolated from a soil.</title>
        <authorList>
            <person name="Wang X."/>
        </authorList>
    </citation>
    <scope>NUCLEOTIDE SEQUENCE [LARGE SCALE GENOMIC DNA]</scope>
    <source>
        <strain evidence="1 2">YZH12</strain>
    </source>
</reference>
<dbReference type="EMBL" id="JAVYII010000011">
    <property type="protein sequence ID" value="MDT9595329.1"/>
    <property type="molecule type" value="Genomic_DNA"/>
</dbReference>
<dbReference type="InterPro" id="IPR010371">
    <property type="entry name" value="YBR137W-like"/>
</dbReference>
<gene>
    <name evidence="1" type="ORF">RDV89_19735</name>
</gene>
<dbReference type="Proteomes" id="UP001268542">
    <property type="component" value="Unassembled WGS sequence"/>
</dbReference>
<keyword evidence="2" id="KW-1185">Reference proteome</keyword>
<evidence type="ECO:0000313" key="1">
    <source>
        <dbReference type="EMBL" id="MDT9595329.1"/>
    </source>
</evidence>
<dbReference type="PANTHER" id="PTHR28255:SF1">
    <property type="entry name" value="UPF0303 PROTEIN YBR137W"/>
    <property type="match status" value="1"/>
</dbReference>
<dbReference type="Gene3D" id="3.30.450.150">
    <property type="entry name" value="Haem-degrading domain"/>
    <property type="match status" value="1"/>
</dbReference>
<dbReference type="PIRSF" id="PIRSF008757">
    <property type="entry name" value="UCP008757"/>
    <property type="match status" value="1"/>
</dbReference>
<dbReference type="NCBIfam" id="NF002696">
    <property type="entry name" value="PRK02487.1-5"/>
    <property type="match status" value="1"/>
</dbReference>
<dbReference type="Pfam" id="PF03928">
    <property type="entry name" value="HbpS-like"/>
    <property type="match status" value="1"/>
</dbReference>
<dbReference type="InterPro" id="IPR005624">
    <property type="entry name" value="PduO/GlcC-like"/>
</dbReference>
<name>A0ABU3Q1D6_9ACTN</name>
<sequence length="175" mass="18730">MSATPIGPEERAEAARSLARIDAEERELVLDHLDRDVAWRLGMHLREAALADGLAIVVGVALAGQRVFHCALDGANPDNDAWLDRKAAAVLQFHRSSLGVREWFRAAGRDYASDSRLDHARVAANGGVLPLRLRGVGVVGTVGVSGLPQVEDHAFVVAGLRSFLVAERERTAGAP</sequence>